<keyword evidence="3" id="KW-1185">Reference proteome</keyword>
<accession>A0ABZ2HPH2</accession>
<dbReference type="SUPFAM" id="SSF47598">
    <property type="entry name" value="Ribbon-helix-helix"/>
    <property type="match status" value="1"/>
</dbReference>
<organism evidence="2 3">
    <name type="scientific">Microbacterium paraoxydans</name>
    <dbReference type="NCBI Taxonomy" id="199592"/>
    <lineage>
        <taxon>Bacteria</taxon>
        <taxon>Bacillati</taxon>
        <taxon>Actinomycetota</taxon>
        <taxon>Actinomycetes</taxon>
        <taxon>Micrococcales</taxon>
        <taxon>Microbacteriaceae</taxon>
        <taxon>Microbacterium</taxon>
    </lineage>
</organism>
<sequence>MPNVLIRDLDPGVHSVLAARARERGQSLQQYLSTELTRLASRPTLSEFLSRRARQPEMTALTPESIVAAVHEGRAGR</sequence>
<dbReference type="EMBL" id="CP146240">
    <property type="protein sequence ID" value="WWS83168.1"/>
    <property type="molecule type" value="Genomic_DNA"/>
</dbReference>
<reference evidence="2 3" key="1">
    <citation type="submission" date="2024-02" db="EMBL/GenBank/DDBJ databases">
        <authorList>
            <person name="Alasadi S."/>
            <person name="Hussein S.A."/>
        </authorList>
    </citation>
    <scope>NUCLEOTIDE SEQUENCE [LARGE SCALE GENOMIC DNA]</scope>
    <source>
        <strain evidence="2 3">GJ_SRA_44_2022</strain>
    </source>
</reference>
<protein>
    <recommendedName>
        <fullName evidence="1">Antitoxin FitA-like ribbon-helix-helix domain-containing protein</fullName>
    </recommendedName>
</protein>
<dbReference type="InterPro" id="IPR053853">
    <property type="entry name" value="FitA-like_RHH"/>
</dbReference>
<proteinExistence type="predicted"/>
<dbReference type="RefSeq" id="WP_025104709.1">
    <property type="nucleotide sequence ID" value="NZ_CP064873.1"/>
</dbReference>
<gene>
    <name evidence="2" type="ORF">V8Z62_07480</name>
</gene>
<feature type="domain" description="Antitoxin FitA-like ribbon-helix-helix" evidence="1">
    <location>
        <begin position="2"/>
        <end position="38"/>
    </location>
</feature>
<name>A0ABZ2HPH2_9MICO</name>
<dbReference type="Pfam" id="PF22513">
    <property type="entry name" value="FitA-like_RHH"/>
    <property type="match status" value="1"/>
</dbReference>
<dbReference type="InterPro" id="IPR010985">
    <property type="entry name" value="Ribbon_hlx_hlx"/>
</dbReference>
<evidence type="ECO:0000313" key="2">
    <source>
        <dbReference type="EMBL" id="WWS83168.1"/>
    </source>
</evidence>
<dbReference type="Proteomes" id="UP001377573">
    <property type="component" value="Chromosome"/>
</dbReference>
<evidence type="ECO:0000313" key="3">
    <source>
        <dbReference type="Proteomes" id="UP001377573"/>
    </source>
</evidence>
<evidence type="ECO:0000259" key="1">
    <source>
        <dbReference type="Pfam" id="PF22513"/>
    </source>
</evidence>